<comment type="pathway">
    <text evidence="8">Carbohydrate degradation; glycolysis; D-glyceraldehyde 3-phosphate and glycerone phosphate from D-glucose: step 3/4.</text>
</comment>
<keyword evidence="6 8" id="KW-0460">Magnesium</keyword>
<dbReference type="EMBL" id="MEYH01000017">
    <property type="protein sequence ID" value="OGD17109.1"/>
    <property type="molecule type" value="Genomic_DNA"/>
</dbReference>
<evidence type="ECO:0000313" key="10">
    <source>
        <dbReference type="EMBL" id="OGD17109.1"/>
    </source>
</evidence>
<evidence type="ECO:0000256" key="5">
    <source>
        <dbReference type="ARBA" id="ARBA00022777"/>
    </source>
</evidence>
<sequence length="399" mass="44108">MNGNAIIGQFGGPTSVINSSLCGLIQEGLKLKKIKNILGMRDGIIGLMKDEIVDLGKEDHRVIQGLRQTPSSALGSCRYILKQEDFPLVLKQLKKYNIRYFFLIGGNGSMATLRQIEQYCKKNNYQLSGIGIPKTVDNDLCGTDHAPGFASAARYVCLSVQQAGRLARDMQSVDKYVILQTVGRDTGWLAASAALAKKNEFDAPHLIYIPERPLSKKRFITEVKECIKKYGWVSIVCGEGILWEDKSLVASLRAQDDFFDIEFGAMGGGSAALNLHQLIHQETNYRGEFQITESLSMCAIDRASKVDLEEAYACGVKAIKLAEEGASGTMVSIHRVSSSPYQIELGTVSLDQVAAKIKPLDDKYINAPGNFVTDEYIRYIKPLVGKLPNYSELNFIKYL</sequence>
<protein>
    <recommendedName>
        <fullName evidence="8">Pyrophosphate--fructose 6-phosphate 1-phosphotransferase</fullName>
        <ecNumber evidence="8">2.7.1.90</ecNumber>
    </recommendedName>
    <alternativeName>
        <fullName evidence="8">6-phosphofructokinase, pyrophosphate dependent</fullName>
    </alternativeName>
    <alternativeName>
        <fullName evidence="8">PPi-dependent phosphofructokinase</fullName>
        <shortName evidence="8">PPi-PFK</shortName>
    </alternativeName>
    <alternativeName>
        <fullName evidence="8">Pyrophosphate-dependent 6-phosphofructose-1-kinase</fullName>
    </alternativeName>
</protein>
<comment type="subcellular location">
    <subcellularLocation>
        <location evidence="8">Cytoplasm</location>
    </subcellularLocation>
</comment>
<dbReference type="PIRSF" id="PIRSF036483">
    <property type="entry name" value="PFK_XF0274"/>
    <property type="match status" value="1"/>
</dbReference>
<evidence type="ECO:0000256" key="1">
    <source>
        <dbReference type="ARBA" id="ARBA00001946"/>
    </source>
</evidence>
<evidence type="ECO:0000256" key="6">
    <source>
        <dbReference type="ARBA" id="ARBA00022842"/>
    </source>
</evidence>
<dbReference type="InterPro" id="IPR022953">
    <property type="entry name" value="ATP_PFK"/>
</dbReference>
<evidence type="ECO:0000256" key="7">
    <source>
        <dbReference type="ARBA" id="ARBA00048072"/>
    </source>
</evidence>
<dbReference type="GO" id="GO:0047334">
    <property type="term" value="F:diphosphate-fructose-6-phosphate 1-phosphotransferase activity"/>
    <property type="evidence" value="ECO:0007669"/>
    <property type="project" value="UniProtKB-EC"/>
</dbReference>
<feature type="binding site" evidence="8">
    <location>
        <position position="107"/>
    </location>
    <ligand>
        <name>Mg(2+)</name>
        <dbReference type="ChEBI" id="CHEBI:18420"/>
        <note>catalytic</note>
    </ligand>
</feature>
<dbReference type="SUPFAM" id="SSF53784">
    <property type="entry name" value="Phosphofructokinase"/>
    <property type="match status" value="1"/>
</dbReference>
<keyword evidence="8" id="KW-0324">Glycolysis</keyword>
<keyword evidence="3 8" id="KW-0808">Transferase</keyword>
<comment type="caution">
    <text evidence="8">Lacks conserved residue(s) required for the propagation of feature annotation.</text>
</comment>
<dbReference type="Gene3D" id="3.40.50.450">
    <property type="match status" value="1"/>
</dbReference>
<keyword evidence="4 8" id="KW-0479">Metal-binding</keyword>
<dbReference type="PRINTS" id="PR00476">
    <property type="entry name" value="PHFRCTKINASE"/>
</dbReference>
<dbReference type="Gene3D" id="3.40.50.460">
    <property type="entry name" value="Phosphofructokinase domain"/>
    <property type="match status" value="1"/>
</dbReference>
<dbReference type="AlphaFoldDB" id="A0A1F5AF42"/>
<comment type="caution">
    <text evidence="10">The sequence shown here is derived from an EMBL/GenBank/DDBJ whole genome shotgun (WGS) entry which is preliminary data.</text>
</comment>
<comment type="cofactor">
    <cofactor evidence="1 8">
        <name>Mg(2+)</name>
        <dbReference type="ChEBI" id="CHEBI:18420"/>
    </cofactor>
</comment>
<evidence type="ECO:0000256" key="8">
    <source>
        <dbReference type="HAMAP-Rule" id="MF_01978"/>
    </source>
</evidence>
<evidence type="ECO:0000313" key="11">
    <source>
        <dbReference type="Proteomes" id="UP000177701"/>
    </source>
</evidence>
<dbReference type="InterPro" id="IPR050929">
    <property type="entry name" value="PFKA"/>
</dbReference>
<feature type="binding site" evidence="8">
    <location>
        <begin position="182"/>
        <end position="184"/>
    </location>
    <ligand>
        <name>substrate</name>
    </ligand>
</feature>
<keyword evidence="8" id="KW-0963">Cytoplasm</keyword>
<dbReference type="GO" id="GO:0006002">
    <property type="term" value="P:fructose 6-phosphate metabolic process"/>
    <property type="evidence" value="ECO:0007669"/>
    <property type="project" value="InterPro"/>
</dbReference>
<proteinExistence type="inferred from homology"/>
<comment type="similarity">
    <text evidence="8">Belongs to the phosphofructokinase type A (PFKA) family. PPi-dependent PFK group II subfamily. Clade 'B2' sub-subfamily.</text>
</comment>
<comment type="function">
    <text evidence="2 8">Catalyzes the phosphorylation of D-fructose 6-phosphate, the first committing step of glycolysis. Uses inorganic phosphate (PPi) as phosphoryl donor instead of ATP like common ATP-dependent phosphofructokinases (ATP-PFKs), which renders the reaction reversible, and can thus function both in glycolysis and gluconeogenesis. Consistently, PPi-PFK can replace the enzymes of both the forward (ATP-PFK) and reverse (fructose-bisphosphatase (FBPase)) reactions.</text>
</comment>
<comment type="catalytic activity">
    <reaction evidence="7 8">
        <text>beta-D-fructose 6-phosphate + diphosphate = beta-D-fructose 1,6-bisphosphate + phosphate + H(+)</text>
        <dbReference type="Rhea" id="RHEA:13613"/>
        <dbReference type="ChEBI" id="CHEBI:15378"/>
        <dbReference type="ChEBI" id="CHEBI:32966"/>
        <dbReference type="ChEBI" id="CHEBI:33019"/>
        <dbReference type="ChEBI" id="CHEBI:43474"/>
        <dbReference type="ChEBI" id="CHEBI:57634"/>
        <dbReference type="EC" id="2.7.1.90"/>
    </reaction>
</comment>
<reference evidence="10 11" key="1">
    <citation type="journal article" date="2016" name="Nat. Commun.">
        <title>Thousands of microbial genomes shed light on interconnected biogeochemical processes in an aquifer system.</title>
        <authorList>
            <person name="Anantharaman K."/>
            <person name="Brown C.T."/>
            <person name="Hug L.A."/>
            <person name="Sharon I."/>
            <person name="Castelle C.J."/>
            <person name="Probst A.J."/>
            <person name="Thomas B.C."/>
            <person name="Singh A."/>
            <person name="Wilkins M.J."/>
            <person name="Karaoz U."/>
            <person name="Brodie E.L."/>
            <person name="Williams K.H."/>
            <person name="Hubbard S.S."/>
            <person name="Banfield J.F."/>
        </authorList>
    </citation>
    <scope>NUCLEOTIDE SEQUENCE [LARGE SCALE GENOMIC DNA]</scope>
</reference>
<dbReference type="InterPro" id="IPR035966">
    <property type="entry name" value="PKF_sf"/>
</dbReference>
<dbReference type="Proteomes" id="UP000177701">
    <property type="component" value="Unassembled WGS sequence"/>
</dbReference>
<dbReference type="InterPro" id="IPR011404">
    <property type="entry name" value="PPi-PFK"/>
</dbReference>
<gene>
    <name evidence="8" type="primary">pfp</name>
    <name evidence="10" type="ORF">A2V47_07250</name>
</gene>
<feature type="binding site" evidence="8">
    <location>
        <begin position="135"/>
        <end position="137"/>
    </location>
    <ligand>
        <name>substrate</name>
    </ligand>
</feature>
<feature type="binding site" evidence="8">
    <location>
        <position position="12"/>
    </location>
    <ligand>
        <name>diphosphate</name>
        <dbReference type="ChEBI" id="CHEBI:33019"/>
    </ligand>
</feature>
<dbReference type="EC" id="2.7.1.90" evidence="8"/>
<dbReference type="NCBIfam" id="NF010675">
    <property type="entry name" value="PRK14072.1"/>
    <property type="match status" value="1"/>
</dbReference>
<dbReference type="PANTHER" id="PTHR45770">
    <property type="entry name" value="ATP-DEPENDENT 6-PHOSPHOFRUCTOKINASE 1"/>
    <property type="match status" value="1"/>
</dbReference>
<keyword evidence="5 8" id="KW-0418">Kinase</keyword>
<dbReference type="InterPro" id="IPR000023">
    <property type="entry name" value="Phosphofructokinase_dom"/>
</dbReference>
<evidence type="ECO:0000256" key="4">
    <source>
        <dbReference type="ARBA" id="ARBA00022723"/>
    </source>
</evidence>
<comment type="activity regulation">
    <text evidence="8">Non-allosteric.</text>
</comment>
<name>A0A1F5AF42_9BACT</name>
<feature type="active site" description="Proton acceptor" evidence="8">
    <location>
        <position position="137"/>
    </location>
</feature>
<feature type="site" description="Important for catalytic activity; stabilizes the transition state when the phosphoryl donor is PPi" evidence="8">
    <location>
        <position position="134"/>
    </location>
</feature>
<accession>A0A1F5AF42</accession>
<evidence type="ECO:0000256" key="2">
    <source>
        <dbReference type="ARBA" id="ARBA00003138"/>
    </source>
</evidence>
<feature type="domain" description="Phosphofructokinase" evidence="9">
    <location>
        <begin position="6"/>
        <end position="285"/>
    </location>
</feature>
<dbReference type="STRING" id="1797291.A2V47_07250"/>
<dbReference type="GO" id="GO:0046872">
    <property type="term" value="F:metal ion binding"/>
    <property type="evidence" value="ECO:0007669"/>
    <property type="project" value="UniProtKB-KW"/>
</dbReference>
<organism evidence="10 11">
    <name type="scientific">Candidatus Sediminicultor quintus</name>
    <dbReference type="NCBI Taxonomy" id="1797291"/>
    <lineage>
        <taxon>Bacteria</taxon>
        <taxon>Pseudomonadati</taxon>
        <taxon>Atribacterota</taxon>
        <taxon>Candidatus Phoenicimicrobiia</taxon>
        <taxon>Candidatus Pheonicimicrobiales</taxon>
        <taxon>Candidatus Phoenicimicrobiaceae</taxon>
        <taxon>Candidatus Sediminicultor</taxon>
    </lineage>
</organism>
<feature type="binding site" evidence="8">
    <location>
        <position position="239"/>
    </location>
    <ligand>
        <name>substrate</name>
    </ligand>
</feature>
<comment type="subunit">
    <text evidence="8">Homodimer.</text>
</comment>
<evidence type="ECO:0000256" key="3">
    <source>
        <dbReference type="ARBA" id="ARBA00022679"/>
    </source>
</evidence>
<dbReference type="Pfam" id="PF00365">
    <property type="entry name" value="PFK"/>
    <property type="match status" value="1"/>
</dbReference>
<dbReference type="GO" id="GO:0005737">
    <property type="term" value="C:cytoplasm"/>
    <property type="evidence" value="ECO:0007669"/>
    <property type="project" value="UniProtKB-SubCell"/>
</dbReference>
<evidence type="ECO:0000259" key="9">
    <source>
        <dbReference type="Pfam" id="PF00365"/>
    </source>
</evidence>
<dbReference type="HAMAP" id="MF_01978">
    <property type="entry name" value="Phosphofructokinase_II_B2"/>
    <property type="match status" value="1"/>
</dbReference>
<dbReference type="UniPathway" id="UPA00109">
    <property type="reaction ID" value="UER00182"/>
</dbReference>
<dbReference type="GO" id="GO:0003872">
    <property type="term" value="F:6-phosphofructokinase activity"/>
    <property type="evidence" value="ECO:0007669"/>
    <property type="project" value="UniProtKB-UniRule"/>
</dbReference>